<comment type="similarity">
    <text evidence="1">Belongs to the barstar family.</text>
</comment>
<evidence type="ECO:0000256" key="1">
    <source>
        <dbReference type="ARBA" id="ARBA00006845"/>
    </source>
</evidence>
<gene>
    <name evidence="3" type="ORF">COO59_03830</name>
</gene>
<dbReference type="Proteomes" id="UP000236345">
    <property type="component" value="Unassembled WGS sequence"/>
</dbReference>
<dbReference type="InterPro" id="IPR000468">
    <property type="entry name" value="Barstar"/>
</dbReference>
<name>A0A2K1QDE7_9GAMM</name>
<comment type="caution">
    <text evidence="3">The sequence shown here is derived from an EMBL/GenBank/DDBJ whole genome shotgun (WGS) entry which is preliminary data.</text>
</comment>
<sequence>MRGAICAGNAFRFLAIRSCEDFYRCFIEQSGIAGESGANLDTLWDMLTGELRLPARAWLYHLPSVPQRGDLAAIIELLEEAVRELQGEFIVQRVQVCGG</sequence>
<dbReference type="SUPFAM" id="SSF52038">
    <property type="entry name" value="Barstar-related"/>
    <property type="match status" value="1"/>
</dbReference>
<dbReference type="EMBL" id="NWUO01000002">
    <property type="protein sequence ID" value="PNS13053.1"/>
    <property type="molecule type" value="Genomic_DNA"/>
</dbReference>
<reference evidence="4" key="1">
    <citation type="submission" date="2017-09" db="EMBL/GenBank/DDBJ databases">
        <authorList>
            <person name="Palmer M."/>
            <person name="Steenkamp E.T."/>
            <person name="Coetzee M.P."/>
            <person name="Avontuur J.R."/>
            <person name="Van Zyl E."/>
            <person name="Chan W.-Y."/>
            <person name="Blom J."/>
            <person name="Venter S.N."/>
        </authorList>
    </citation>
    <scope>NUCLEOTIDE SEQUENCE [LARGE SCALE GENOMIC DNA]</scope>
    <source>
        <strain evidence="4">QC88-366</strain>
    </source>
</reference>
<dbReference type="Pfam" id="PF01337">
    <property type="entry name" value="Barstar"/>
    <property type="match status" value="1"/>
</dbReference>
<keyword evidence="4" id="KW-1185">Reference proteome</keyword>
<dbReference type="AlphaFoldDB" id="A0A2K1QDE7"/>
<organism evidence="3 4">
    <name type="scientific">Mixta theicola</name>
    <dbReference type="NCBI Taxonomy" id="1458355"/>
    <lineage>
        <taxon>Bacteria</taxon>
        <taxon>Pseudomonadati</taxon>
        <taxon>Pseudomonadota</taxon>
        <taxon>Gammaproteobacteria</taxon>
        <taxon>Enterobacterales</taxon>
        <taxon>Erwiniaceae</taxon>
        <taxon>Mixta</taxon>
    </lineage>
</organism>
<feature type="domain" description="Barstar (barnase inhibitor)" evidence="2">
    <location>
        <begin position="13"/>
        <end position="95"/>
    </location>
</feature>
<evidence type="ECO:0000259" key="2">
    <source>
        <dbReference type="Pfam" id="PF01337"/>
    </source>
</evidence>
<proteinExistence type="inferred from homology"/>
<evidence type="ECO:0000313" key="3">
    <source>
        <dbReference type="EMBL" id="PNS13053.1"/>
    </source>
</evidence>
<dbReference type="InterPro" id="IPR035905">
    <property type="entry name" value="Barstar-like_sf"/>
</dbReference>
<dbReference type="RefSeq" id="WP_103058521.1">
    <property type="nucleotide sequence ID" value="NZ_NWUO01000002.1"/>
</dbReference>
<evidence type="ECO:0000313" key="4">
    <source>
        <dbReference type="Proteomes" id="UP000236345"/>
    </source>
</evidence>
<accession>A0A2K1QDE7</accession>
<dbReference type="Gene3D" id="3.30.370.10">
    <property type="entry name" value="Barstar-like"/>
    <property type="match status" value="1"/>
</dbReference>
<dbReference type="OrthoDB" id="7575400at2"/>
<protein>
    <submittedName>
        <fullName evidence="3">Ribonuclease inhibitor</fullName>
    </submittedName>
</protein>